<dbReference type="EMBL" id="JAHUTJ010078863">
    <property type="protein sequence ID" value="MED6295394.1"/>
    <property type="molecule type" value="Genomic_DNA"/>
</dbReference>
<gene>
    <name evidence="3" type="ORF">CHARACLAT_031451</name>
</gene>
<dbReference type="Pfam" id="PF00171">
    <property type="entry name" value="Aldedh"/>
    <property type="match status" value="1"/>
</dbReference>
<evidence type="ECO:0000313" key="3">
    <source>
        <dbReference type="EMBL" id="MED6295394.1"/>
    </source>
</evidence>
<dbReference type="Gene3D" id="3.40.605.10">
    <property type="entry name" value="Aldehyde Dehydrogenase, Chain A, domain 1"/>
    <property type="match status" value="1"/>
</dbReference>
<evidence type="ECO:0000256" key="1">
    <source>
        <dbReference type="ARBA" id="ARBA00023002"/>
    </source>
</evidence>
<name>A0ABU7F8Q9_9TELE</name>
<accession>A0ABU7F8Q9</accession>
<dbReference type="PANTHER" id="PTHR43353">
    <property type="entry name" value="SUCCINATE-SEMIALDEHYDE DEHYDROGENASE, MITOCHONDRIAL"/>
    <property type="match status" value="1"/>
</dbReference>
<keyword evidence="1" id="KW-0560">Oxidoreductase</keyword>
<feature type="domain" description="Aldehyde dehydrogenase" evidence="2">
    <location>
        <begin position="47"/>
        <end position="96"/>
    </location>
</feature>
<dbReference type="Proteomes" id="UP001352852">
    <property type="component" value="Unassembled WGS sequence"/>
</dbReference>
<dbReference type="PANTHER" id="PTHR43353:SF5">
    <property type="entry name" value="SUCCINATE-SEMIALDEHYDE DEHYDROGENASE, MITOCHONDRIAL"/>
    <property type="match status" value="1"/>
</dbReference>
<dbReference type="InterPro" id="IPR016162">
    <property type="entry name" value="Ald_DH_N"/>
</dbReference>
<keyword evidence="4" id="KW-1185">Reference proteome</keyword>
<protein>
    <recommendedName>
        <fullName evidence="2">Aldehyde dehydrogenase domain-containing protein</fullName>
    </recommendedName>
</protein>
<sequence length="153" mass="17125">MSAVRVLTSRRFLRQVAPSLPASMRRHYSLDVPAALLRTQGYLGGRWVSAASEFPVLDPATGLELTQVADCGPAEAKQAVDAAYEAFQSWKQTTAKVGLLCRTLFKRYIVQMNAAYLPIKTRNHLFGFYIICLQRLFMLSAVFCQTQLPNSHI</sequence>
<dbReference type="InterPro" id="IPR050740">
    <property type="entry name" value="Aldehyde_DH_Superfamily"/>
</dbReference>
<comment type="caution">
    <text evidence="3">The sequence shown here is derived from an EMBL/GenBank/DDBJ whole genome shotgun (WGS) entry which is preliminary data.</text>
</comment>
<dbReference type="SUPFAM" id="SSF53720">
    <property type="entry name" value="ALDH-like"/>
    <property type="match status" value="1"/>
</dbReference>
<evidence type="ECO:0000259" key="2">
    <source>
        <dbReference type="Pfam" id="PF00171"/>
    </source>
</evidence>
<organism evidence="3 4">
    <name type="scientific">Characodon lateralis</name>
    <dbReference type="NCBI Taxonomy" id="208331"/>
    <lineage>
        <taxon>Eukaryota</taxon>
        <taxon>Metazoa</taxon>
        <taxon>Chordata</taxon>
        <taxon>Craniata</taxon>
        <taxon>Vertebrata</taxon>
        <taxon>Euteleostomi</taxon>
        <taxon>Actinopterygii</taxon>
        <taxon>Neopterygii</taxon>
        <taxon>Teleostei</taxon>
        <taxon>Neoteleostei</taxon>
        <taxon>Acanthomorphata</taxon>
        <taxon>Ovalentaria</taxon>
        <taxon>Atherinomorphae</taxon>
        <taxon>Cyprinodontiformes</taxon>
        <taxon>Goodeidae</taxon>
        <taxon>Characodon</taxon>
    </lineage>
</organism>
<reference evidence="3 4" key="1">
    <citation type="submission" date="2021-06" db="EMBL/GenBank/DDBJ databases">
        <authorList>
            <person name="Palmer J.M."/>
        </authorList>
    </citation>
    <scope>NUCLEOTIDE SEQUENCE [LARGE SCALE GENOMIC DNA]</scope>
    <source>
        <strain evidence="3 4">CL_MEX2019</strain>
        <tissue evidence="3">Muscle</tissue>
    </source>
</reference>
<dbReference type="InterPro" id="IPR016161">
    <property type="entry name" value="Ald_DH/histidinol_DH"/>
</dbReference>
<proteinExistence type="predicted"/>
<evidence type="ECO:0000313" key="4">
    <source>
        <dbReference type="Proteomes" id="UP001352852"/>
    </source>
</evidence>
<dbReference type="InterPro" id="IPR015590">
    <property type="entry name" value="Aldehyde_DH_dom"/>
</dbReference>